<dbReference type="Proteomes" id="UP001152797">
    <property type="component" value="Unassembled WGS sequence"/>
</dbReference>
<accession>A0A9P1DQA5</accession>
<reference evidence="3" key="2">
    <citation type="submission" date="2024-04" db="EMBL/GenBank/DDBJ databases">
        <authorList>
            <person name="Chen Y."/>
            <person name="Shah S."/>
            <person name="Dougan E. K."/>
            <person name="Thang M."/>
            <person name="Chan C."/>
        </authorList>
    </citation>
    <scope>NUCLEOTIDE SEQUENCE [LARGE SCALE GENOMIC DNA]</scope>
</reference>
<feature type="region of interest" description="Disordered" evidence="1">
    <location>
        <begin position="157"/>
        <end position="191"/>
    </location>
</feature>
<reference evidence="2" key="1">
    <citation type="submission" date="2022-10" db="EMBL/GenBank/DDBJ databases">
        <authorList>
            <person name="Chen Y."/>
            <person name="Dougan E. K."/>
            <person name="Chan C."/>
            <person name="Rhodes N."/>
            <person name="Thang M."/>
        </authorList>
    </citation>
    <scope>NUCLEOTIDE SEQUENCE</scope>
</reference>
<dbReference type="AlphaFoldDB" id="A0A9P1DQA5"/>
<evidence type="ECO:0000313" key="2">
    <source>
        <dbReference type="EMBL" id="CAI4013740.1"/>
    </source>
</evidence>
<organism evidence="2">
    <name type="scientific">Cladocopium goreaui</name>
    <dbReference type="NCBI Taxonomy" id="2562237"/>
    <lineage>
        <taxon>Eukaryota</taxon>
        <taxon>Sar</taxon>
        <taxon>Alveolata</taxon>
        <taxon>Dinophyceae</taxon>
        <taxon>Suessiales</taxon>
        <taxon>Symbiodiniaceae</taxon>
        <taxon>Cladocopium</taxon>
    </lineage>
</organism>
<gene>
    <name evidence="2" type="ORF">C1SCF055_LOCUS38690</name>
</gene>
<keyword evidence="4" id="KW-1185">Reference proteome</keyword>
<dbReference type="EMBL" id="CAMXCT030006001">
    <property type="protein sequence ID" value="CAL4801052.1"/>
    <property type="molecule type" value="Genomic_DNA"/>
</dbReference>
<comment type="caution">
    <text evidence="2">The sequence shown here is derived from an EMBL/GenBank/DDBJ whole genome shotgun (WGS) entry which is preliminary data.</text>
</comment>
<proteinExistence type="predicted"/>
<sequence>KVIDNAGDKSMQVKYDMSMKNQMYGRSGDFIKGRELFAMVLISFKSPDHTEVLYNAHHLYMFNYYGDDQLEAFYNKWLDIIYNMKHDDLPSANSLRDTLFRKIEHSKLMSFDISRYRTYDEGHPEKTYEFLIGMIKGYIARGKQERLLRDRERAVKLSLSSNKTTPAPEDADKPAVPIKTKKENEAAASST</sequence>
<feature type="non-terminal residue" evidence="2">
    <location>
        <position position="191"/>
    </location>
</feature>
<evidence type="ECO:0000313" key="4">
    <source>
        <dbReference type="Proteomes" id="UP001152797"/>
    </source>
</evidence>
<dbReference type="EMBL" id="CAMXCT020006001">
    <property type="protein sequence ID" value="CAL1167115.1"/>
    <property type="molecule type" value="Genomic_DNA"/>
</dbReference>
<protein>
    <submittedName>
        <fullName evidence="2">Uncharacterized protein</fullName>
    </submittedName>
</protein>
<evidence type="ECO:0000256" key="1">
    <source>
        <dbReference type="SAM" id="MobiDB-lite"/>
    </source>
</evidence>
<feature type="non-terminal residue" evidence="2">
    <location>
        <position position="1"/>
    </location>
</feature>
<evidence type="ECO:0000313" key="3">
    <source>
        <dbReference type="EMBL" id="CAL1167115.1"/>
    </source>
</evidence>
<dbReference type="EMBL" id="CAMXCT010006001">
    <property type="protein sequence ID" value="CAI4013740.1"/>
    <property type="molecule type" value="Genomic_DNA"/>
</dbReference>
<name>A0A9P1DQA5_9DINO</name>